<reference evidence="1 2" key="1">
    <citation type="submission" date="2018-02" db="EMBL/GenBank/DDBJ databases">
        <title>The genomes of Aspergillus section Nigri reveals drivers in fungal speciation.</title>
        <authorList>
            <consortium name="DOE Joint Genome Institute"/>
            <person name="Vesth T.C."/>
            <person name="Nybo J."/>
            <person name="Theobald S."/>
            <person name="Brandl J."/>
            <person name="Frisvad J.C."/>
            <person name="Nielsen K.F."/>
            <person name="Lyhne E.K."/>
            <person name="Kogle M.E."/>
            <person name="Kuo A."/>
            <person name="Riley R."/>
            <person name="Clum A."/>
            <person name="Nolan M."/>
            <person name="Lipzen A."/>
            <person name="Salamov A."/>
            <person name="Henrissat B."/>
            <person name="Wiebenga A."/>
            <person name="De vries R.P."/>
            <person name="Grigoriev I.V."/>
            <person name="Mortensen U.H."/>
            <person name="Andersen M.R."/>
            <person name="Baker S.E."/>
        </authorList>
    </citation>
    <scope>NUCLEOTIDE SEQUENCE [LARGE SCALE GENOMIC DNA]</scope>
    <source>
        <strain evidence="1 2">CBS 112811</strain>
    </source>
</reference>
<dbReference type="Proteomes" id="UP000249526">
    <property type="component" value="Unassembled WGS sequence"/>
</dbReference>
<dbReference type="GeneID" id="37167925"/>
<name>A0A8G1QUC7_9EURO</name>
<dbReference type="AlphaFoldDB" id="A0A8G1QUC7"/>
<proteinExistence type="predicted"/>
<evidence type="ECO:0000313" key="1">
    <source>
        <dbReference type="EMBL" id="RAH51655.1"/>
    </source>
</evidence>
<sequence length="87" mass="10652">MWRNHQIHQFSFWCRFWLSHRPSTSEGIPHPRNFLFARLPRVLFSSFNLFPPSYQFFLNRVFFWVPFFLSWVRGRVVFDSIALVLVS</sequence>
<dbReference type="RefSeq" id="XP_025509577.1">
    <property type="nucleotide sequence ID" value="XM_025664523.1"/>
</dbReference>
<organism evidence="1 2">
    <name type="scientific">Aspergillus piperis CBS 112811</name>
    <dbReference type="NCBI Taxonomy" id="1448313"/>
    <lineage>
        <taxon>Eukaryota</taxon>
        <taxon>Fungi</taxon>
        <taxon>Dikarya</taxon>
        <taxon>Ascomycota</taxon>
        <taxon>Pezizomycotina</taxon>
        <taxon>Eurotiomycetes</taxon>
        <taxon>Eurotiomycetidae</taxon>
        <taxon>Eurotiales</taxon>
        <taxon>Aspergillaceae</taxon>
        <taxon>Aspergillus</taxon>
        <taxon>Aspergillus subgen. Circumdati</taxon>
    </lineage>
</organism>
<evidence type="ECO:0000313" key="2">
    <source>
        <dbReference type="Proteomes" id="UP000249526"/>
    </source>
</evidence>
<gene>
    <name evidence="1" type="ORF">BO85DRAFT_509998</name>
</gene>
<feature type="non-terminal residue" evidence="1">
    <location>
        <position position="87"/>
    </location>
</feature>
<dbReference type="EMBL" id="KZ825097">
    <property type="protein sequence ID" value="RAH51655.1"/>
    <property type="molecule type" value="Genomic_DNA"/>
</dbReference>
<keyword evidence="2" id="KW-1185">Reference proteome</keyword>
<protein>
    <submittedName>
        <fullName evidence="1">Uncharacterized protein</fullName>
    </submittedName>
</protein>
<accession>A0A8G1QUC7</accession>